<keyword evidence="3" id="KW-1185">Reference proteome</keyword>
<evidence type="ECO:0000313" key="2">
    <source>
        <dbReference type="EMBL" id="KAF0933212.1"/>
    </source>
</evidence>
<organism evidence="2 3">
    <name type="scientific">Oryza meyeriana var. granulata</name>
    <dbReference type="NCBI Taxonomy" id="110450"/>
    <lineage>
        <taxon>Eukaryota</taxon>
        <taxon>Viridiplantae</taxon>
        <taxon>Streptophyta</taxon>
        <taxon>Embryophyta</taxon>
        <taxon>Tracheophyta</taxon>
        <taxon>Spermatophyta</taxon>
        <taxon>Magnoliopsida</taxon>
        <taxon>Liliopsida</taxon>
        <taxon>Poales</taxon>
        <taxon>Poaceae</taxon>
        <taxon>BOP clade</taxon>
        <taxon>Oryzoideae</taxon>
        <taxon>Oryzeae</taxon>
        <taxon>Oryzinae</taxon>
        <taxon>Oryza</taxon>
        <taxon>Oryza meyeriana</taxon>
    </lineage>
</organism>
<sequence>MRVQPVPPLPSQVTLPTRTVTLAKYDDHPHRPSPTVYGIVVPPSPSASPSHAGSCHCHHLQAAPPSPIPGHRHRRLQAAAVVESRLPPSSSLDRR</sequence>
<dbReference type="Proteomes" id="UP000479710">
    <property type="component" value="Unassembled WGS sequence"/>
</dbReference>
<evidence type="ECO:0000256" key="1">
    <source>
        <dbReference type="SAM" id="MobiDB-lite"/>
    </source>
</evidence>
<name>A0A6G1F8S3_9ORYZ</name>
<reference evidence="2 3" key="1">
    <citation type="submission" date="2019-11" db="EMBL/GenBank/DDBJ databases">
        <title>Whole genome sequence of Oryza granulata.</title>
        <authorList>
            <person name="Li W."/>
        </authorList>
    </citation>
    <scope>NUCLEOTIDE SEQUENCE [LARGE SCALE GENOMIC DNA]</scope>
    <source>
        <strain evidence="3">cv. Menghai</strain>
        <tissue evidence="2">Leaf</tissue>
    </source>
</reference>
<proteinExistence type="predicted"/>
<feature type="region of interest" description="Disordered" evidence="1">
    <location>
        <begin position="43"/>
        <end position="72"/>
    </location>
</feature>
<comment type="caution">
    <text evidence="2">The sequence shown here is derived from an EMBL/GenBank/DDBJ whole genome shotgun (WGS) entry which is preliminary data.</text>
</comment>
<evidence type="ECO:0000313" key="3">
    <source>
        <dbReference type="Proteomes" id="UP000479710"/>
    </source>
</evidence>
<dbReference type="EMBL" id="SPHZ02000001">
    <property type="protein sequence ID" value="KAF0933212.1"/>
    <property type="molecule type" value="Genomic_DNA"/>
</dbReference>
<accession>A0A6G1F8S3</accession>
<protein>
    <submittedName>
        <fullName evidence="2">Uncharacterized protein</fullName>
    </submittedName>
</protein>
<dbReference type="AlphaFoldDB" id="A0A6G1F8S3"/>
<gene>
    <name evidence="2" type="ORF">E2562_016157</name>
</gene>